<dbReference type="InterPro" id="IPR007436">
    <property type="entry name" value="DUF485"/>
</dbReference>
<keyword evidence="1" id="KW-0472">Membrane</keyword>
<proteinExistence type="predicted"/>
<evidence type="ECO:0000256" key="1">
    <source>
        <dbReference type="SAM" id="Phobius"/>
    </source>
</evidence>
<evidence type="ECO:0000313" key="2">
    <source>
        <dbReference type="EMBL" id="GAA5096854.1"/>
    </source>
</evidence>
<dbReference type="PANTHER" id="PTHR38598">
    <property type="entry name" value="INNER MEMBRANE PROTEIN YJCH"/>
    <property type="match status" value="1"/>
</dbReference>
<reference evidence="3" key="1">
    <citation type="journal article" date="2019" name="Int. J. Syst. Evol. Microbiol.">
        <title>The Global Catalogue of Microorganisms (GCM) 10K type strain sequencing project: providing services to taxonomists for standard genome sequencing and annotation.</title>
        <authorList>
            <consortium name="The Broad Institute Genomics Platform"/>
            <consortium name="The Broad Institute Genome Sequencing Center for Infectious Disease"/>
            <person name="Wu L."/>
            <person name="Ma J."/>
        </authorList>
    </citation>
    <scope>NUCLEOTIDE SEQUENCE [LARGE SCALE GENOMIC DNA]</scope>
    <source>
        <strain evidence="3">JCM 18424</strain>
    </source>
</reference>
<keyword evidence="1" id="KW-1133">Transmembrane helix</keyword>
<keyword evidence="1" id="KW-0812">Transmembrane</keyword>
<sequence>MAEPIKIDDSKLLYDEAIVNRIYNDSRFKALVAEKQKFSLVLLTLTLGLYILIIVASAFAPSIVGMPIAEKMVTTWAIPAGFFLIIWTILVTCYYVHKTNTYFDPKTIRVLKEIGNEK</sequence>
<dbReference type="InterPro" id="IPR052959">
    <property type="entry name" value="Inner_membrane_assoc"/>
</dbReference>
<dbReference type="EMBL" id="BAABKE010000002">
    <property type="protein sequence ID" value="GAA5096854.1"/>
    <property type="molecule type" value="Genomic_DNA"/>
</dbReference>
<feature type="transmembrane region" description="Helical" evidence="1">
    <location>
        <begin position="38"/>
        <end position="64"/>
    </location>
</feature>
<dbReference type="Proteomes" id="UP001500631">
    <property type="component" value="Unassembled WGS sequence"/>
</dbReference>
<protein>
    <recommendedName>
        <fullName evidence="4">DUF485 domain-containing protein</fullName>
    </recommendedName>
</protein>
<gene>
    <name evidence="2" type="ORF">GCM10023338_07760</name>
</gene>
<evidence type="ECO:0008006" key="4">
    <source>
        <dbReference type="Google" id="ProtNLM"/>
    </source>
</evidence>
<evidence type="ECO:0000313" key="3">
    <source>
        <dbReference type="Proteomes" id="UP001500631"/>
    </source>
</evidence>
<feature type="transmembrane region" description="Helical" evidence="1">
    <location>
        <begin position="76"/>
        <end position="96"/>
    </location>
</feature>
<comment type="caution">
    <text evidence="2">The sequence shown here is derived from an EMBL/GenBank/DDBJ whole genome shotgun (WGS) entry which is preliminary data.</text>
</comment>
<organism evidence="2 3">
    <name type="scientific">Wohlfahrtiimonas larvae</name>
    <dbReference type="NCBI Taxonomy" id="1157986"/>
    <lineage>
        <taxon>Bacteria</taxon>
        <taxon>Pseudomonadati</taxon>
        <taxon>Pseudomonadota</taxon>
        <taxon>Gammaproteobacteria</taxon>
        <taxon>Cardiobacteriales</taxon>
        <taxon>Ignatzschineriaceae</taxon>
        <taxon>Wohlfahrtiimonas</taxon>
    </lineage>
</organism>
<dbReference type="Pfam" id="PF04341">
    <property type="entry name" value="DUF485"/>
    <property type="match status" value="1"/>
</dbReference>
<dbReference type="PANTHER" id="PTHR38598:SF1">
    <property type="entry name" value="INNER MEMBRANE PROTEIN YJCH"/>
    <property type="match status" value="1"/>
</dbReference>
<keyword evidence="3" id="KW-1185">Reference proteome</keyword>
<name>A0ABP9MKS5_9GAMM</name>
<dbReference type="RefSeq" id="WP_077924883.1">
    <property type="nucleotide sequence ID" value="NZ_BAABKE010000002.1"/>
</dbReference>
<accession>A0ABP9MKS5</accession>